<evidence type="ECO:0000256" key="1">
    <source>
        <dbReference type="SAM" id="Phobius"/>
    </source>
</evidence>
<gene>
    <name evidence="2" type="ORF">GCM10008018_58780</name>
</gene>
<accession>A0ABQ1FBE0</accession>
<reference evidence="3" key="1">
    <citation type="journal article" date="2019" name="Int. J. Syst. Evol. Microbiol.">
        <title>The Global Catalogue of Microorganisms (GCM) 10K type strain sequencing project: providing services to taxonomists for standard genome sequencing and annotation.</title>
        <authorList>
            <consortium name="The Broad Institute Genomics Platform"/>
            <consortium name="The Broad Institute Genome Sequencing Center for Infectious Disease"/>
            <person name="Wu L."/>
            <person name="Ma J."/>
        </authorList>
    </citation>
    <scope>NUCLEOTIDE SEQUENCE [LARGE SCALE GENOMIC DNA]</scope>
    <source>
        <strain evidence="3">CGMCC 1.15043</strain>
    </source>
</reference>
<sequence>MKNTISNYLNLIATVNAIILTIFFLFFNPYKQEDINLGHVISLTCLLILPSIVSLLFSLMNKKLIAIIAAIITLPLCLYFGVAKIPSVFNLYLLTPILYLLGTKFRFFSEKI</sequence>
<keyword evidence="1" id="KW-1133">Transmembrane helix</keyword>
<keyword evidence="3" id="KW-1185">Reference proteome</keyword>
<feature type="transmembrane region" description="Helical" evidence="1">
    <location>
        <begin position="64"/>
        <end position="82"/>
    </location>
</feature>
<evidence type="ECO:0000313" key="3">
    <source>
        <dbReference type="Proteomes" id="UP000615455"/>
    </source>
</evidence>
<dbReference type="EMBL" id="BMHE01000047">
    <property type="protein sequence ID" value="GGA05040.1"/>
    <property type="molecule type" value="Genomic_DNA"/>
</dbReference>
<keyword evidence="1" id="KW-0472">Membrane</keyword>
<proteinExistence type="predicted"/>
<name>A0ABQ1FBE0_9BACL</name>
<evidence type="ECO:0008006" key="4">
    <source>
        <dbReference type="Google" id="ProtNLM"/>
    </source>
</evidence>
<comment type="caution">
    <text evidence="2">The sequence shown here is derived from an EMBL/GenBank/DDBJ whole genome shotgun (WGS) entry which is preliminary data.</text>
</comment>
<protein>
    <recommendedName>
        <fullName evidence="4">Exosortase</fullName>
    </recommendedName>
</protein>
<organism evidence="2 3">
    <name type="scientific">Paenibacillus marchantiophytorum</name>
    <dbReference type="NCBI Taxonomy" id="1619310"/>
    <lineage>
        <taxon>Bacteria</taxon>
        <taxon>Bacillati</taxon>
        <taxon>Bacillota</taxon>
        <taxon>Bacilli</taxon>
        <taxon>Bacillales</taxon>
        <taxon>Paenibacillaceae</taxon>
        <taxon>Paenibacillus</taxon>
    </lineage>
</organism>
<dbReference type="Proteomes" id="UP000615455">
    <property type="component" value="Unassembled WGS sequence"/>
</dbReference>
<feature type="transmembrane region" description="Helical" evidence="1">
    <location>
        <begin position="39"/>
        <end position="57"/>
    </location>
</feature>
<feature type="transmembrane region" description="Helical" evidence="1">
    <location>
        <begin position="7"/>
        <end position="27"/>
    </location>
</feature>
<keyword evidence="1" id="KW-0812">Transmembrane</keyword>
<evidence type="ECO:0000313" key="2">
    <source>
        <dbReference type="EMBL" id="GGA05040.1"/>
    </source>
</evidence>
<feature type="transmembrane region" description="Helical" evidence="1">
    <location>
        <begin position="88"/>
        <end position="107"/>
    </location>
</feature>
<dbReference type="RefSeq" id="WP_189018637.1">
    <property type="nucleotide sequence ID" value="NZ_BMHE01000047.1"/>
</dbReference>